<keyword evidence="5 6" id="KW-0472">Membrane</keyword>
<feature type="transmembrane region" description="Helical" evidence="6">
    <location>
        <begin position="52"/>
        <end position="71"/>
    </location>
</feature>
<keyword evidence="10" id="KW-1185">Reference proteome</keyword>
<comment type="subcellular location">
    <subcellularLocation>
        <location evidence="1">Cell inner membrane</location>
        <topology evidence="1">Multi-pass membrane protein</topology>
    </subcellularLocation>
</comment>
<gene>
    <name evidence="8" type="ORF">DWU89_05635</name>
    <name evidence="7" type="ORF">H8784_05520</name>
</gene>
<dbReference type="PANTHER" id="PTHR43702:SF3">
    <property type="entry name" value="PROTEIN TSGA"/>
    <property type="match status" value="1"/>
</dbReference>
<feature type="transmembrane region" description="Helical" evidence="6">
    <location>
        <begin position="350"/>
        <end position="370"/>
    </location>
</feature>
<dbReference type="EMBL" id="QREV01000008">
    <property type="protein sequence ID" value="RDU50239.1"/>
    <property type="molecule type" value="Genomic_DNA"/>
</dbReference>
<keyword evidence="3 6" id="KW-0812">Transmembrane</keyword>
<evidence type="ECO:0000313" key="10">
    <source>
        <dbReference type="Proteomes" id="UP000629596"/>
    </source>
</evidence>
<comment type="caution">
    <text evidence="8">The sequence shown here is derived from an EMBL/GenBank/DDBJ whole genome shotgun (WGS) entry which is preliminary data.</text>
</comment>
<dbReference type="Gene3D" id="1.20.1250.20">
    <property type="entry name" value="MFS general substrate transporter like domains"/>
    <property type="match status" value="2"/>
</dbReference>
<reference evidence="8 9" key="1">
    <citation type="submission" date="2018-07" db="EMBL/GenBank/DDBJ databases">
        <title>Parabacteroides acidifaciens nov. sp., isolated from human feces.</title>
        <authorList>
            <person name="Wang Y.J."/>
        </authorList>
    </citation>
    <scope>NUCLEOTIDE SEQUENCE [LARGE SCALE GENOMIC DNA]</scope>
    <source>
        <strain evidence="8 9">426-9</strain>
    </source>
</reference>
<evidence type="ECO:0000256" key="1">
    <source>
        <dbReference type="ARBA" id="ARBA00004429"/>
    </source>
</evidence>
<proteinExistence type="predicted"/>
<dbReference type="AlphaFoldDB" id="A0A3D8HGW6"/>
<evidence type="ECO:0000313" key="7">
    <source>
        <dbReference type="EMBL" id="MBC8601180.1"/>
    </source>
</evidence>
<dbReference type="InterPro" id="IPR050375">
    <property type="entry name" value="MFS_TsgA-like"/>
</dbReference>
<dbReference type="Proteomes" id="UP000256321">
    <property type="component" value="Unassembled WGS sequence"/>
</dbReference>
<feature type="transmembrane region" description="Helical" evidence="6">
    <location>
        <begin position="83"/>
        <end position="103"/>
    </location>
</feature>
<sequence length="439" mass="48220">MNTQKNNSLGPFVVLTFIYFIVGFLTTVNGQFQGPLKIAFLSHTEELKNTLTTLISFFFFLGYLLNSSLGGRWINSHGYKSTLLRALAVMVGGLLTYSFSSWLVVHYGEAGINILADRIPYGYFVFLLGSYLMGTSAALLQVVINPYIAAYDLPGTQPVQRMNIVCAINSFGTTIAPFFVTGIMFAGVALESVTADQLLVPFLLIALCIILTTAVTSRLSLPDIQGTRADSGEKLSRSIWSFRHLKLGVIAIFFYVGAEVSVGVNVNLHAMELIEAGHGLSFFGKDHLILWGLDLGIPALLATLYWGGFMVGRLTFSFFNQVSSRVLLVVTTFIAIVLTFIAIFTNNLWVLVSVGLCHSVMWSCIFTLAIKGLGRYTSKASGVFMMGVFGGAIFPVLQGVLADIWDSWQWTWLIVIVCELVMLYYALSGSRIKDADKLQ</sequence>
<evidence type="ECO:0000313" key="8">
    <source>
        <dbReference type="EMBL" id="RDU50239.1"/>
    </source>
</evidence>
<feature type="transmembrane region" description="Helical" evidence="6">
    <location>
        <begin position="123"/>
        <end position="144"/>
    </location>
</feature>
<dbReference type="RefSeq" id="WP_115498661.1">
    <property type="nucleotide sequence ID" value="NZ_JACRTI010000008.1"/>
</dbReference>
<organism evidence="8 9">
    <name type="scientific">Parabacteroides acidifaciens</name>
    <dbReference type="NCBI Taxonomy" id="2290935"/>
    <lineage>
        <taxon>Bacteria</taxon>
        <taxon>Pseudomonadati</taxon>
        <taxon>Bacteroidota</taxon>
        <taxon>Bacteroidia</taxon>
        <taxon>Bacteroidales</taxon>
        <taxon>Tannerellaceae</taxon>
        <taxon>Parabacteroides</taxon>
    </lineage>
</organism>
<dbReference type="PANTHER" id="PTHR43702">
    <property type="entry name" value="L-FUCOSE-PROTON SYMPORTER"/>
    <property type="match status" value="1"/>
</dbReference>
<evidence type="ECO:0000256" key="4">
    <source>
        <dbReference type="ARBA" id="ARBA00022989"/>
    </source>
</evidence>
<dbReference type="Pfam" id="PF07690">
    <property type="entry name" value="MFS_1"/>
    <property type="match status" value="1"/>
</dbReference>
<evidence type="ECO:0000256" key="2">
    <source>
        <dbReference type="ARBA" id="ARBA00022475"/>
    </source>
</evidence>
<evidence type="ECO:0000256" key="6">
    <source>
        <dbReference type="SAM" id="Phobius"/>
    </source>
</evidence>
<reference evidence="7 10" key="2">
    <citation type="submission" date="2020-08" db="EMBL/GenBank/DDBJ databases">
        <title>Genome public.</title>
        <authorList>
            <person name="Liu C."/>
            <person name="Sun Q."/>
        </authorList>
    </citation>
    <scope>NUCLEOTIDE SEQUENCE [LARGE SCALE GENOMIC DNA]</scope>
    <source>
        <strain evidence="7 10">426_9</strain>
    </source>
</reference>
<dbReference type="Proteomes" id="UP000629596">
    <property type="component" value="Unassembled WGS sequence"/>
</dbReference>
<feature type="transmembrane region" description="Helical" evidence="6">
    <location>
        <begin position="407"/>
        <end position="427"/>
    </location>
</feature>
<evidence type="ECO:0000313" key="9">
    <source>
        <dbReference type="Proteomes" id="UP000256321"/>
    </source>
</evidence>
<name>A0A3D8HGW6_9BACT</name>
<accession>A0A3D8HGW6</accession>
<feature type="transmembrane region" description="Helical" evidence="6">
    <location>
        <begin position="382"/>
        <end position="401"/>
    </location>
</feature>
<dbReference type="GO" id="GO:0005886">
    <property type="term" value="C:plasma membrane"/>
    <property type="evidence" value="ECO:0007669"/>
    <property type="project" value="UniProtKB-SubCell"/>
</dbReference>
<feature type="transmembrane region" description="Helical" evidence="6">
    <location>
        <begin position="164"/>
        <end position="186"/>
    </location>
</feature>
<protein>
    <submittedName>
        <fullName evidence="8">MFS transporter</fullName>
    </submittedName>
</protein>
<dbReference type="GO" id="GO:0022857">
    <property type="term" value="F:transmembrane transporter activity"/>
    <property type="evidence" value="ECO:0007669"/>
    <property type="project" value="InterPro"/>
</dbReference>
<dbReference type="InterPro" id="IPR011701">
    <property type="entry name" value="MFS"/>
</dbReference>
<keyword evidence="2" id="KW-1003">Cell membrane</keyword>
<feature type="transmembrane region" description="Helical" evidence="6">
    <location>
        <begin position="198"/>
        <end position="221"/>
    </location>
</feature>
<keyword evidence="4 6" id="KW-1133">Transmembrane helix</keyword>
<evidence type="ECO:0000256" key="5">
    <source>
        <dbReference type="ARBA" id="ARBA00023136"/>
    </source>
</evidence>
<dbReference type="InterPro" id="IPR036259">
    <property type="entry name" value="MFS_trans_sf"/>
</dbReference>
<feature type="transmembrane region" description="Helical" evidence="6">
    <location>
        <begin position="12"/>
        <end position="32"/>
    </location>
</feature>
<feature type="transmembrane region" description="Helical" evidence="6">
    <location>
        <begin position="288"/>
        <end position="306"/>
    </location>
</feature>
<dbReference type="SUPFAM" id="SSF103473">
    <property type="entry name" value="MFS general substrate transporter"/>
    <property type="match status" value="1"/>
</dbReference>
<feature type="transmembrane region" description="Helical" evidence="6">
    <location>
        <begin position="247"/>
        <end position="268"/>
    </location>
</feature>
<dbReference type="EMBL" id="JACRTI010000008">
    <property type="protein sequence ID" value="MBC8601180.1"/>
    <property type="molecule type" value="Genomic_DNA"/>
</dbReference>
<evidence type="ECO:0000256" key="3">
    <source>
        <dbReference type="ARBA" id="ARBA00022692"/>
    </source>
</evidence>
<feature type="transmembrane region" description="Helical" evidence="6">
    <location>
        <begin position="326"/>
        <end position="344"/>
    </location>
</feature>